<dbReference type="RefSeq" id="WP_110329727.1">
    <property type="nucleotide sequence ID" value="NZ_JBBBEG010000038.1"/>
</dbReference>
<dbReference type="PANTHER" id="PTHR24422:SF10">
    <property type="entry name" value="CHEMOTAXIS PROTEIN METHYLTRANSFERASE 2"/>
    <property type="match status" value="1"/>
</dbReference>
<dbReference type="SUPFAM" id="SSF55785">
    <property type="entry name" value="PYP-like sensor domain (PAS domain)"/>
    <property type="match status" value="1"/>
</dbReference>
<keyword evidence="2" id="KW-0175">Coiled coil</keyword>
<dbReference type="EMBL" id="QJJV01000039">
    <property type="protein sequence ID" value="PXX05865.1"/>
    <property type="molecule type" value="Genomic_DNA"/>
</dbReference>
<accession>A0ABX5MCF0</accession>
<feature type="active site" evidence="1">
    <location>
        <position position="22"/>
    </location>
</feature>
<dbReference type="SUPFAM" id="SSF53335">
    <property type="entry name" value="S-adenosyl-L-methionine-dependent methyltransferases"/>
    <property type="match status" value="1"/>
</dbReference>
<dbReference type="Gene3D" id="3.40.50.150">
    <property type="entry name" value="Vaccinia Virus protein VP39"/>
    <property type="match status" value="1"/>
</dbReference>
<evidence type="ECO:0000259" key="4">
    <source>
        <dbReference type="PROSITE" id="PS50123"/>
    </source>
</evidence>
<feature type="domain" description="CheB-type methylesterase" evidence="3">
    <location>
        <begin position="10"/>
        <end position="201"/>
    </location>
</feature>
<dbReference type="InterPro" id="IPR029016">
    <property type="entry name" value="GAF-like_dom_sf"/>
</dbReference>
<name>A0ABX5MCF0_9BURK</name>
<protein>
    <submittedName>
        <fullName evidence="5">Two-component system CheB/CheR fusion protein</fullName>
    </submittedName>
</protein>
<dbReference type="InterPro" id="IPR035965">
    <property type="entry name" value="PAS-like_dom_sf"/>
</dbReference>
<dbReference type="SUPFAM" id="SSF52738">
    <property type="entry name" value="Methylesterase CheB, C-terminal domain"/>
    <property type="match status" value="1"/>
</dbReference>
<feature type="domain" description="CheR-type methyltransferase" evidence="4">
    <location>
        <begin position="217"/>
        <end position="457"/>
    </location>
</feature>
<proteinExistence type="predicted"/>
<keyword evidence="6" id="KW-1185">Reference proteome</keyword>
<dbReference type="Gene3D" id="3.30.450.40">
    <property type="match status" value="1"/>
</dbReference>
<feature type="coiled-coil region" evidence="2">
    <location>
        <begin position="641"/>
        <end position="689"/>
    </location>
</feature>
<dbReference type="Pfam" id="PF03705">
    <property type="entry name" value="CheR_N"/>
    <property type="match status" value="1"/>
</dbReference>
<evidence type="ECO:0000256" key="2">
    <source>
        <dbReference type="SAM" id="Coils"/>
    </source>
</evidence>
<dbReference type="InterPro" id="IPR035909">
    <property type="entry name" value="CheB_C"/>
</dbReference>
<gene>
    <name evidence="5" type="ORF">C7400_13928</name>
</gene>
<feature type="active site" evidence="1">
    <location>
        <position position="143"/>
    </location>
</feature>
<dbReference type="Gene3D" id="3.40.50.180">
    <property type="entry name" value="Methylesterase CheB, C-terminal domain"/>
    <property type="match status" value="1"/>
</dbReference>
<dbReference type="Pfam" id="PF13185">
    <property type="entry name" value="GAF_2"/>
    <property type="match status" value="1"/>
</dbReference>
<evidence type="ECO:0000313" key="6">
    <source>
        <dbReference type="Proteomes" id="UP000247515"/>
    </source>
</evidence>
<keyword evidence="1" id="KW-0145">Chemotaxis</keyword>
<dbReference type="SUPFAM" id="SSF47757">
    <property type="entry name" value="Chemotaxis receptor methyltransferase CheR, N-terminal domain"/>
    <property type="match status" value="1"/>
</dbReference>
<dbReference type="InterPro" id="IPR000673">
    <property type="entry name" value="Sig_transdc_resp-reg_Me-estase"/>
</dbReference>
<keyword evidence="1" id="KW-0378">Hydrolase</keyword>
<dbReference type="Pfam" id="PF13596">
    <property type="entry name" value="PAS_10"/>
    <property type="match status" value="1"/>
</dbReference>
<comment type="caution">
    <text evidence="5">The sequence shown here is derived from an EMBL/GenBank/DDBJ whole genome shotgun (WGS) entry which is preliminary data.</text>
</comment>
<dbReference type="PROSITE" id="PS50123">
    <property type="entry name" value="CHER"/>
    <property type="match status" value="1"/>
</dbReference>
<evidence type="ECO:0000256" key="1">
    <source>
        <dbReference type="PROSITE-ProRule" id="PRU00050"/>
    </source>
</evidence>
<sequence>MAASDPANRANAHAPVFAVGASAGGIAALQKLVATLPAHLPFALVVLQHLPPDRESRLADLIAKWTRIPVYRTTDGMQPEIDCIYVPSSGSILTLEEGLFRTRPVEGGCRRPGIDTIDAFLESLALHPARPAVGVVLSGTGMDGAAGAVCLRQAGGIVIIQDPLTAMYDGMPTAILHRGLHDHVLPVSAIAQQLVACADPAYVRPVRSTGWTSPAAASLGRVVQHIQQQVGFDLSGYKPSPLLWRIQQRMDTRKVWSFEDYASLIEDDPVELESLMRGIPIHVTEFFRDGQAWTVLLDDVLLPLVDDYAGQEPIRVWTSACSSGEEAYSVAMLLDEAARERGKAVNFQVFGTDAAPELVARASRGIFSESALAGLSDERRARYFYRTDGAYRVKRALRQKIVFAPHDLLADPPFADLDLVTCRNLLIYLKPETARDVLHALHRALRTGGCLFLGRSEPYPLDQQDFLAVSRLWNIHRKVRAAPDARESAAPRKRPAAAGAANLAVLRTAQEQANIPSVLIDDECTVLRIYGNTETILKLPAGEPTLKLTDLVPRQWSAHLRLSVRDALNERKPLVLTQLFDRATGDTSMAVRLTPLDTPADARCMRILVSFIRDPDAPDTLAGRDMHADLTGDAALDVDASEQANISREELEASREELQALNEELSASNDELSRSNDDLNEANTRLQDHVVQLAMQSRVLLAGSIMTIFLDRELKVRWFTPSMRDVLPLAPADIGRSIADLVPKFSDLNFYTDIATVLDSGAARHAIVANDEGRSFLRKTFPYVSETGAVAGVAITFADITDRTRAEVALRRNQAWLSAQKEAFQSAMNGRPLDSSLGILIRSLVSQADDKRRCAFYIAEGDVLNHVVGMSDAYARCVAGFRISTESLACGLAVATGRPVVTRDVLDEPRWRAWTWLAKRFGYRGCWSFPVETSEGTLVGSLAMYFEEPRMPSELDIELAAAFTHTAGIIIWRHLQMQDTQPLH</sequence>
<dbReference type="SUPFAM" id="SSF55781">
    <property type="entry name" value="GAF domain-like"/>
    <property type="match status" value="1"/>
</dbReference>
<dbReference type="SMART" id="SM00138">
    <property type="entry name" value="MeTrc"/>
    <property type="match status" value="1"/>
</dbReference>
<feature type="active site" evidence="1">
    <location>
        <position position="49"/>
    </location>
</feature>
<dbReference type="Proteomes" id="UP000247515">
    <property type="component" value="Unassembled WGS sequence"/>
</dbReference>
<dbReference type="Pfam" id="PF01339">
    <property type="entry name" value="CheB_methylest"/>
    <property type="match status" value="1"/>
</dbReference>
<organism evidence="5 6">
    <name type="scientific">Paraburkholderia tropica</name>
    <dbReference type="NCBI Taxonomy" id="92647"/>
    <lineage>
        <taxon>Bacteria</taxon>
        <taxon>Pseudomonadati</taxon>
        <taxon>Pseudomonadota</taxon>
        <taxon>Betaproteobacteria</taxon>
        <taxon>Burkholderiales</taxon>
        <taxon>Burkholderiaceae</taxon>
        <taxon>Paraburkholderia</taxon>
    </lineage>
</organism>
<dbReference type="InterPro" id="IPR022642">
    <property type="entry name" value="CheR_C"/>
</dbReference>
<dbReference type="PRINTS" id="PR00996">
    <property type="entry name" value="CHERMTFRASE"/>
</dbReference>
<evidence type="ECO:0000259" key="3">
    <source>
        <dbReference type="PROSITE" id="PS50122"/>
    </source>
</evidence>
<dbReference type="Pfam" id="PF01739">
    <property type="entry name" value="CheR"/>
    <property type="match status" value="1"/>
</dbReference>
<dbReference type="InterPro" id="IPR050903">
    <property type="entry name" value="Bact_Chemotaxis_MeTrfase"/>
</dbReference>
<evidence type="ECO:0000313" key="5">
    <source>
        <dbReference type="EMBL" id="PXX05865.1"/>
    </source>
</evidence>
<dbReference type="InterPro" id="IPR022641">
    <property type="entry name" value="CheR_N"/>
</dbReference>
<dbReference type="SMART" id="SM00065">
    <property type="entry name" value="GAF"/>
    <property type="match status" value="1"/>
</dbReference>
<dbReference type="CDD" id="cd16434">
    <property type="entry name" value="CheB-CheR_fusion"/>
    <property type="match status" value="1"/>
</dbReference>
<dbReference type="InterPro" id="IPR000780">
    <property type="entry name" value="CheR_MeTrfase"/>
</dbReference>
<dbReference type="Gene3D" id="3.30.450.20">
    <property type="entry name" value="PAS domain"/>
    <property type="match status" value="1"/>
</dbReference>
<reference evidence="5 6" key="1">
    <citation type="submission" date="2018-05" db="EMBL/GenBank/DDBJ databases">
        <title>Genomic Encyclopedia of Type Strains, Phase IV (KMG-V): Genome sequencing to study the core and pangenomes of soil and plant-associated prokaryotes.</title>
        <authorList>
            <person name="Whitman W."/>
        </authorList>
    </citation>
    <scope>NUCLEOTIDE SEQUENCE [LARGE SCALE GENOMIC DNA]</scope>
    <source>
        <strain evidence="5 6">SIr-6563</strain>
    </source>
</reference>
<dbReference type="InterPro" id="IPR003018">
    <property type="entry name" value="GAF"/>
</dbReference>
<dbReference type="InterPro" id="IPR029063">
    <property type="entry name" value="SAM-dependent_MTases_sf"/>
</dbReference>
<dbReference type="PROSITE" id="PS50122">
    <property type="entry name" value="CHEB"/>
    <property type="match status" value="1"/>
</dbReference>
<dbReference type="PANTHER" id="PTHR24422">
    <property type="entry name" value="CHEMOTAXIS PROTEIN METHYLTRANSFERASE"/>
    <property type="match status" value="1"/>
</dbReference>